<name>A0A812MI40_9DINO</name>
<accession>A0A812MI40</accession>
<dbReference type="Proteomes" id="UP000604046">
    <property type="component" value="Unassembled WGS sequence"/>
</dbReference>
<sequence length="224" mass="23996">MESLGESFPRTSSDPLPCDTSHFSPSLTKELDASLSAKLATCELYDDMNYINAGYRSMLVLTEQELQRAAVALELGNLRSCATMHMHANAVYLGRAAQAAASVYDGKVSECGGISQRECLVLEVHLAEINALPNVTEAAAPTTEVTQAFCRAPLSAPWAAKVAACSNYDACYASKVIMQDSSFTAAKELATSRQAEYLALKRIECLLTVLESSAAEQPDKLTAS</sequence>
<evidence type="ECO:0000313" key="1">
    <source>
        <dbReference type="EMBL" id="CAE7256699.1"/>
    </source>
</evidence>
<dbReference type="OrthoDB" id="442646at2759"/>
<proteinExistence type="predicted"/>
<reference evidence="1" key="1">
    <citation type="submission" date="2021-02" db="EMBL/GenBank/DDBJ databases">
        <authorList>
            <person name="Dougan E. K."/>
            <person name="Rhodes N."/>
            <person name="Thang M."/>
            <person name="Chan C."/>
        </authorList>
    </citation>
    <scope>NUCLEOTIDE SEQUENCE</scope>
</reference>
<organism evidence="1 2">
    <name type="scientific">Symbiodinium natans</name>
    <dbReference type="NCBI Taxonomy" id="878477"/>
    <lineage>
        <taxon>Eukaryota</taxon>
        <taxon>Sar</taxon>
        <taxon>Alveolata</taxon>
        <taxon>Dinophyceae</taxon>
        <taxon>Suessiales</taxon>
        <taxon>Symbiodiniaceae</taxon>
        <taxon>Symbiodinium</taxon>
    </lineage>
</organism>
<dbReference type="AlphaFoldDB" id="A0A812MI40"/>
<dbReference type="EMBL" id="CAJNDS010001369">
    <property type="protein sequence ID" value="CAE7256699.1"/>
    <property type="molecule type" value="Genomic_DNA"/>
</dbReference>
<protein>
    <submittedName>
        <fullName evidence="1">Uncharacterized protein</fullName>
    </submittedName>
</protein>
<gene>
    <name evidence="1" type="ORF">SNAT2548_LOCUS13183</name>
</gene>
<evidence type="ECO:0000313" key="2">
    <source>
        <dbReference type="Proteomes" id="UP000604046"/>
    </source>
</evidence>
<comment type="caution">
    <text evidence="1">The sequence shown here is derived from an EMBL/GenBank/DDBJ whole genome shotgun (WGS) entry which is preliminary data.</text>
</comment>
<keyword evidence="2" id="KW-1185">Reference proteome</keyword>